<dbReference type="EMBL" id="BTFZ01000004">
    <property type="protein sequence ID" value="GMM34921.1"/>
    <property type="molecule type" value="Genomic_DNA"/>
</dbReference>
<keyword evidence="4" id="KW-1185">Reference proteome</keyword>
<comment type="caution">
    <text evidence="3">The sequence shown here is derived from an EMBL/GenBank/DDBJ whole genome shotgun (WGS) entry which is preliminary data.</text>
</comment>
<dbReference type="InterPro" id="IPR036322">
    <property type="entry name" value="WD40_repeat_dom_sf"/>
</dbReference>
<dbReference type="Pfam" id="PF12660">
    <property type="entry name" value="zf-TFIIIC"/>
    <property type="match status" value="1"/>
</dbReference>
<evidence type="ECO:0000259" key="2">
    <source>
        <dbReference type="Pfam" id="PF12660"/>
    </source>
</evidence>
<dbReference type="InterPro" id="IPR044230">
    <property type="entry name" value="GTF3C4"/>
</dbReference>
<dbReference type="GO" id="GO:0004402">
    <property type="term" value="F:histone acetyltransferase activity"/>
    <property type="evidence" value="ECO:0007669"/>
    <property type="project" value="InterPro"/>
</dbReference>
<evidence type="ECO:0000259" key="1">
    <source>
        <dbReference type="Pfam" id="PF12657"/>
    </source>
</evidence>
<dbReference type="GO" id="GO:0000127">
    <property type="term" value="C:transcription factor TFIIIC complex"/>
    <property type="evidence" value="ECO:0007669"/>
    <property type="project" value="InterPro"/>
</dbReference>
<sequence length="740" mass="84269">MKDILVKRTLPSVGKPAVDWSDEGKIAFACESTVTIVHLETLNSFETSFSPENIKLSKTEEIPQPINLDIISPDEKISAGAMNSDSQVISVFWSPSRFSADGYCYLAAITNDFNCVIYEQISDPIGIMWKQKFNLFHTLAHKFFDANAAKISQPIMNKARIASFVWSKPLKQNFSKHKLFAVGTESGHILVLSIVDDQLFLIFGKQVSTLRKCSNFVTSITWSDWTLKNDTHESYIFYVLPNNSLGYVRITSNLDKFEIKCSDDPVIFQNATKFKPEGPLRLVHTEKRGLVLFYLFAGFLKGYVVDIDKLFSVKLASIDQRSGFFVNEMNNVMTVKIVNSLIAFEDDENKNTWLFKVNFDVENGFHEPVIGKDVWPAFYDLVSRRVESSNDSSLKYFECLGICTSSFKESGCVLLKLFKPNLIDQRILAASTIHVNFIPMAAKTDTKMMDATDIDSWVAVGGPPVNFLMEKSILKQSYFKKLNITNKLLVNEYKDAVDNLSNFDPNSVQYKFSSEGTVVEIERNLDYVFYQHPVIKKLQMFCILLKRPKKPRYDDIKNMSAESKQKAEEEFEEDCQIFDTLHADIERKIMGSIGRLIVGLVKHFKVPLNNSFDQAIYYGALMVNMKYNNVPSPEIDESYIIPLEIYEGFELNFDFDYKKNSDTKWVETTDGLKFERCPTTLLPVLEKNVKHCEICGKQSLFMDHDADDSVKSASGSKLLRVITETLTNCIYCGGNLVKRP</sequence>
<dbReference type="GeneID" id="90072900"/>
<dbReference type="PANTHER" id="PTHR15496">
    <property type="entry name" value="GENERAL TRANSCRIPTION FACTOR 3C POLYPEPTIDE 4 FAMILY"/>
    <property type="match status" value="1"/>
</dbReference>
<feature type="domain" description="Transcription factor IIIC 90kDa subunit N-terminal" evidence="1">
    <location>
        <begin position="20"/>
        <end position="317"/>
    </location>
</feature>
<dbReference type="Proteomes" id="UP001360560">
    <property type="component" value="Unassembled WGS sequence"/>
</dbReference>
<dbReference type="PANTHER" id="PTHR15496:SF2">
    <property type="entry name" value="GENERAL TRANSCRIPTION FACTOR 3C POLYPEPTIDE 4"/>
    <property type="match status" value="1"/>
</dbReference>
<accession>A0AAV5QJX1</accession>
<dbReference type="Pfam" id="PF12657">
    <property type="entry name" value="TFIIIC_delta"/>
    <property type="match status" value="1"/>
</dbReference>
<dbReference type="RefSeq" id="XP_064851921.1">
    <property type="nucleotide sequence ID" value="XM_064995849.1"/>
</dbReference>
<dbReference type="GO" id="GO:0006384">
    <property type="term" value="P:transcription initiation at RNA polymerase III promoter"/>
    <property type="evidence" value="ECO:0007669"/>
    <property type="project" value="InterPro"/>
</dbReference>
<feature type="domain" description="Transcription factor IIIC putative zinc-finger" evidence="2">
    <location>
        <begin position="662"/>
        <end position="735"/>
    </location>
</feature>
<dbReference type="AlphaFoldDB" id="A0AAV5QJX1"/>
<organism evidence="3 4">
    <name type="scientific">Saccharomycopsis crataegensis</name>
    <dbReference type="NCBI Taxonomy" id="43959"/>
    <lineage>
        <taxon>Eukaryota</taxon>
        <taxon>Fungi</taxon>
        <taxon>Dikarya</taxon>
        <taxon>Ascomycota</taxon>
        <taxon>Saccharomycotina</taxon>
        <taxon>Saccharomycetes</taxon>
        <taxon>Saccharomycopsidaceae</taxon>
        <taxon>Saccharomycopsis</taxon>
    </lineage>
</organism>
<dbReference type="InterPro" id="IPR024761">
    <property type="entry name" value="TFIIIC_delta_N"/>
</dbReference>
<evidence type="ECO:0000313" key="4">
    <source>
        <dbReference type="Proteomes" id="UP001360560"/>
    </source>
</evidence>
<protein>
    <recommendedName>
        <fullName evidence="5">Transcription factor IIIC 90kDa subunit N-terminal domain-containing protein</fullName>
    </recommendedName>
</protein>
<name>A0AAV5QJX1_9ASCO</name>
<dbReference type="InterPro" id="IPR015943">
    <property type="entry name" value="WD40/YVTN_repeat-like_dom_sf"/>
</dbReference>
<gene>
    <name evidence="3" type="ORF">DASC09_022460</name>
</gene>
<reference evidence="3 4" key="1">
    <citation type="journal article" date="2023" name="Elife">
        <title>Identification of key yeast species and microbe-microbe interactions impacting larval growth of Drosophila in the wild.</title>
        <authorList>
            <person name="Mure A."/>
            <person name="Sugiura Y."/>
            <person name="Maeda R."/>
            <person name="Honda K."/>
            <person name="Sakurai N."/>
            <person name="Takahashi Y."/>
            <person name="Watada M."/>
            <person name="Katoh T."/>
            <person name="Gotoh A."/>
            <person name="Gotoh Y."/>
            <person name="Taniguchi I."/>
            <person name="Nakamura K."/>
            <person name="Hayashi T."/>
            <person name="Katayama T."/>
            <person name="Uemura T."/>
            <person name="Hattori Y."/>
        </authorList>
    </citation>
    <scope>NUCLEOTIDE SEQUENCE [LARGE SCALE GENOMIC DNA]</scope>
    <source>
        <strain evidence="3 4">SC-9</strain>
    </source>
</reference>
<dbReference type="Gene3D" id="2.130.10.10">
    <property type="entry name" value="YVTN repeat-like/Quinoprotein amine dehydrogenase"/>
    <property type="match status" value="1"/>
</dbReference>
<dbReference type="InterPro" id="IPR024764">
    <property type="entry name" value="TFIIIC_Znf"/>
</dbReference>
<dbReference type="SUPFAM" id="SSF50978">
    <property type="entry name" value="WD40 repeat-like"/>
    <property type="match status" value="1"/>
</dbReference>
<evidence type="ECO:0000313" key="3">
    <source>
        <dbReference type="EMBL" id="GMM34921.1"/>
    </source>
</evidence>
<evidence type="ECO:0008006" key="5">
    <source>
        <dbReference type="Google" id="ProtNLM"/>
    </source>
</evidence>
<proteinExistence type="predicted"/>